<organism evidence="1">
    <name type="scientific">Rhizophora mucronata</name>
    <name type="common">Asiatic mangrove</name>
    <dbReference type="NCBI Taxonomy" id="61149"/>
    <lineage>
        <taxon>Eukaryota</taxon>
        <taxon>Viridiplantae</taxon>
        <taxon>Streptophyta</taxon>
        <taxon>Embryophyta</taxon>
        <taxon>Tracheophyta</taxon>
        <taxon>Spermatophyta</taxon>
        <taxon>Magnoliopsida</taxon>
        <taxon>eudicotyledons</taxon>
        <taxon>Gunneridae</taxon>
        <taxon>Pentapetalae</taxon>
        <taxon>rosids</taxon>
        <taxon>fabids</taxon>
        <taxon>Malpighiales</taxon>
        <taxon>Rhizophoraceae</taxon>
        <taxon>Rhizophora</taxon>
    </lineage>
</organism>
<sequence>MCSATYSRVSRKAFLFFFPFIFLGQR</sequence>
<dbReference type="AlphaFoldDB" id="A0A2P2QJQ1"/>
<name>A0A2P2QJQ1_RHIMU</name>
<protein>
    <submittedName>
        <fullName evidence="1">Uncharacterized protein</fullName>
    </submittedName>
</protein>
<dbReference type="EMBL" id="GGEC01086670">
    <property type="protein sequence ID" value="MBX67154.1"/>
    <property type="molecule type" value="Transcribed_RNA"/>
</dbReference>
<evidence type="ECO:0000313" key="1">
    <source>
        <dbReference type="EMBL" id="MBX67154.1"/>
    </source>
</evidence>
<proteinExistence type="predicted"/>
<reference evidence="1" key="1">
    <citation type="submission" date="2018-02" db="EMBL/GenBank/DDBJ databases">
        <title>Rhizophora mucronata_Transcriptome.</title>
        <authorList>
            <person name="Meera S.P."/>
            <person name="Sreeshan A."/>
            <person name="Augustine A."/>
        </authorList>
    </citation>
    <scope>NUCLEOTIDE SEQUENCE</scope>
    <source>
        <tissue evidence="1">Leaf</tissue>
    </source>
</reference>
<accession>A0A2P2QJQ1</accession>